<keyword evidence="1" id="KW-0479">Metal-binding</keyword>
<proteinExistence type="predicted"/>
<keyword evidence="2 4" id="KW-0863">Zinc-finger</keyword>
<evidence type="ECO:0000256" key="3">
    <source>
        <dbReference type="ARBA" id="ARBA00022833"/>
    </source>
</evidence>
<dbReference type="UniPathway" id="UPA00143"/>
<dbReference type="SMART" id="SM00184">
    <property type="entry name" value="RING"/>
    <property type="match status" value="1"/>
</dbReference>
<dbReference type="GO" id="GO:0005737">
    <property type="term" value="C:cytoplasm"/>
    <property type="evidence" value="ECO:0007669"/>
    <property type="project" value="TreeGrafter"/>
</dbReference>
<name>A0A8B7BM36_PHODC</name>
<dbReference type="PANTHER" id="PTHR15710">
    <property type="entry name" value="E3 UBIQUITIN-PROTEIN LIGASE PRAJA"/>
    <property type="match status" value="1"/>
</dbReference>
<evidence type="ECO:0000259" key="5">
    <source>
        <dbReference type="PROSITE" id="PS50089"/>
    </source>
</evidence>
<evidence type="ECO:0000256" key="4">
    <source>
        <dbReference type="PROSITE-ProRule" id="PRU00175"/>
    </source>
</evidence>
<dbReference type="AlphaFoldDB" id="A0A8B7BM36"/>
<keyword evidence="6" id="KW-1185">Reference proteome</keyword>
<feature type="domain" description="RING-type" evidence="5">
    <location>
        <begin position="191"/>
        <end position="233"/>
    </location>
</feature>
<evidence type="ECO:0000313" key="7">
    <source>
        <dbReference type="RefSeq" id="XP_008781328.2"/>
    </source>
</evidence>
<reference evidence="6" key="1">
    <citation type="journal article" date="2019" name="Nat. Commun.">
        <title>Genome-wide association mapping of date palm fruit traits.</title>
        <authorList>
            <person name="Hazzouri K.M."/>
            <person name="Gros-Balthazard M."/>
            <person name="Flowers J.M."/>
            <person name="Copetti D."/>
            <person name="Lemansour A."/>
            <person name="Lebrun M."/>
            <person name="Masmoudi K."/>
            <person name="Ferrand S."/>
            <person name="Dhar M.I."/>
            <person name="Fresquez Z.A."/>
            <person name="Rosas U."/>
            <person name="Zhang J."/>
            <person name="Talag J."/>
            <person name="Lee S."/>
            <person name="Kudrna D."/>
            <person name="Powell R.F."/>
            <person name="Leitch I.J."/>
            <person name="Krueger R.R."/>
            <person name="Wing R.A."/>
            <person name="Amiri K.M.A."/>
            <person name="Purugganan M.D."/>
        </authorList>
    </citation>
    <scope>NUCLEOTIDE SEQUENCE [LARGE SCALE GENOMIC DNA]</scope>
    <source>
        <strain evidence="6">cv. Khalas</strain>
    </source>
</reference>
<organism evidence="6 7">
    <name type="scientific">Phoenix dactylifera</name>
    <name type="common">Date palm</name>
    <dbReference type="NCBI Taxonomy" id="42345"/>
    <lineage>
        <taxon>Eukaryota</taxon>
        <taxon>Viridiplantae</taxon>
        <taxon>Streptophyta</taxon>
        <taxon>Embryophyta</taxon>
        <taxon>Tracheophyta</taxon>
        <taxon>Spermatophyta</taxon>
        <taxon>Magnoliopsida</taxon>
        <taxon>Liliopsida</taxon>
        <taxon>Arecaceae</taxon>
        <taxon>Coryphoideae</taxon>
        <taxon>Phoeniceae</taxon>
        <taxon>Phoenix</taxon>
    </lineage>
</organism>
<protein>
    <submittedName>
        <fullName evidence="7">Uncharacterized protein LOC103701131</fullName>
    </submittedName>
</protein>
<dbReference type="Proteomes" id="UP000228380">
    <property type="component" value="Chromosome 3"/>
</dbReference>
<gene>
    <name evidence="7" type="primary">LOC103701131</name>
</gene>
<dbReference type="GeneID" id="103701131"/>
<accession>A0A8B7BM36</accession>
<dbReference type="GO" id="GO:0016567">
    <property type="term" value="P:protein ubiquitination"/>
    <property type="evidence" value="ECO:0007669"/>
    <property type="project" value="UniProtKB-UniPathway"/>
</dbReference>
<sequence>MGGPQVPPLDLLPLVPSPSIGMASSHSHHRLPWKHGELVFCLKSETSVGADVGRPHMLVEVTLSFFMKFAIPSPVEGGFYRFGCHITPRERYMLPVDNPSLCFSTPDASAKTAAMLVPDAKPRLGEILRLLVPDISRFAHATMKSAESQGHTAMKVSVEAVAIVKVNFDMVEKYWRLRPGDDDEEESLGTCAVCLGEIRKERFWPARLACSHTFHLRCIALWLQRQNSCPLCRSEQHIIVDA</sequence>
<reference evidence="7" key="2">
    <citation type="submission" date="2025-08" db="UniProtKB">
        <authorList>
            <consortium name="RefSeq"/>
        </authorList>
    </citation>
    <scope>IDENTIFICATION</scope>
    <source>
        <tissue evidence="7">Young leaves</tissue>
    </source>
</reference>
<dbReference type="OrthoDB" id="681941at2759"/>
<dbReference type="GO" id="GO:0008270">
    <property type="term" value="F:zinc ion binding"/>
    <property type="evidence" value="ECO:0007669"/>
    <property type="project" value="UniProtKB-KW"/>
</dbReference>
<dbReference type="KEGG" id="pda:103701131"/>
<dbReference type="Gene3D" id="3.30.40.10">
    <property type="entry name" value="Zinc/RING finger domain, C3HC4 (zinc finger)"/>
    <property type="match status" value="1"/>
</dbReference>
<dbReference type="InterPro" id="IPR001841">
    <property type="entry name" value="Znf_RING"/>
</dbReference>
<dbReference type="PANTHER" id="PTHR15710:SF243">
    <property type="entry name" value="E3 UBIQUITIN-PROTEIN LIGASE PRAJA-2 ISOFORM X1"/>
    <property type="match status" value="1"/>
</dbReference>
<dbReference type="RefSeq" id="XP_008781328.2">
    <property type="nucleotide sequence ID" value="XM_008783106.3"/>
</dbReference>
<dbReference type="PROSITE" id="PS50089">
    <property type="entry name" value="ZF_RING_2"/>
    <property type="match status" value="1"/>
</dbReference>
<dbReference type="InterPro" id="IPR013083">
    <property type="entry name" value="Znf_RING/FYVE/PHD"/>
</dbReference>
<dbReference type="Pfam" id="PF13639">
    <property type="entry name" value="zf-RING_2"/>
    <property type="match status" value="1"/>
</dbReference>
<evidence type="ECO:0000313" key="6">
    <source>
        <dbReference type="Proteomes" id="UP000228380"/>
    </source>
</evidence>
<evidence type="ECO:0000256" key="1">
    <source>
        <dbReference type="ARBA" id="ARBA00022723"/>
    </source>
</evidence>
<dbReference type="SUPFAM" id="SSF57850">
    <property type="entry name" value="RING/U-box"/>
    <property type="match status" value="1"/>
</dbReference>
<dbReference type="GO" id="GO:0061630">
    <property type="term" value="F:ubiquitin protein ligase activity"/>
    <property type="evidence" value="ECO:0007669"/>
    <property type="project" value="TreeGrafter"/>
</dbReference>
<evidence type="ECO:0000256" key="2">
    <source>
        <dbReference type="ARBA" id="ARBA00022771"/>
    </source>
</evidence>
<keyword evidence="3" id="KW-0862">Zinc</keyword>